<dbReference type="EMBL" id="JAHWGI010001277">
    <property type="protein sequence ID" value="KAK3927026.1"/>
    <property type="molecule type" value="Genomic_DNA"/>
</dbReference>
<dbReference type="GO" id="GO:0005634">
    <property type="term" value="C:nucleus"/>
    <property type="evidence" value="ECO:0007669"/>
    <property type="project" value="UniProtKB-SubCell"/>
</dbReference>
<dbReference type="InterPro" id="IPR052035">
    <property type="entry name" value="ZnF_BED_domain_contain"/>
</dbReference>
<gene>
    <name evidence="7" type="ORF">KUF71_002771</name>
</gene>
<keyword evidence="4" id="KW-0862">Zinc</keyword>
<dbReference type="InterPro" id="IPR007021">
    <property type="entry name" value="DUF659"/>
</dbReference>
<dbReference type="Proteomes" id="UP001219518">
    <property type="component" value="Unassembled WGS sequence"/>
</dbReference>
<dbReference type="SUPFAM" id="SSF53098">
    <property type="entry name" value="Ribonuclease H-like"/>
    <property type="match status" value="1"/>
</dbReference>
<sequence>MDQRKQVGVLPLLKPALANVVEGAGQAGLEPVAVREAAPRRHGEVQEVQLIRWQQAVDRGRLSCRASADGAGSTVPVDAESTVMPPMRGEIWEQFTVLHDAAGKLIEARCKHCQKAKYASPNATRLLTHITKCSDVPPALKQHYNQQLNKEKGQQNVVDIDQEEDFEDTLLSQTSSSINTKRASDNAIPASPLSAKRQRSITSCLDIVTKEEKQKLDGLFSKALLSKGLPFNVFEGEHMEAAFKALRPAYKLPSSKSFAGPLLNQEYNSIMNLVNVEISKARCLTVELDGWNNNRNEGIINFVVCTPQPFFYKAIEPGTQRENSDFLSEHILCVLGAVNAHKVLLLVTDNASAMKRAWTLVQKVHPHIHAIGCGSHGLNLLFKGILKLNVLKELISKAKAIVKIRKRRQLNAIFKSKQKQHYGQSATSLVLPSPTRFGGAYFLAVSLQKNKKALGETVLTDEVDVPHTVRRNVLDNEGFWTVLSFFVKFVQPIVEGTHLIEADDARLSHMVKICMNTKTLADEVLNKESVIPLGAVTKLKDAVTHRIRQFCIYDIHLAVYLVDPSFVGEGLRDIDCHRAMEVIEGLARRLDLDVDAVIDNLADFKTKSNFYSNQNMWKRSLTMNTITWWDVPISHCTL</sequence>
<evidence type="ECO:0000256" key="2">
    <source>
        <dbReference type="ARBA" id="ARBA00022723"/>
    </source>
</evidence>
<dbReference type="Pfam" id="PF04937">
    <property type="entry name" value="DUF659"/>
    <property type="match status" value="1"/>
</dbReference>
<feature type="domain" description="DUF659" evidence="6">
    <location>
        <begin position="253"/>
        <end position="401"/>
    </location>
</feature>
<evidence type="ECO:0000256" key="5">
    <source>
        <dbReference type="ARBA" id="ARBA00023242"/>
    </source>
</evidence>
<keyword evidence="5" id="KW-0539">Nucleus</keyword>
<reference evidence="7" key="1">
    <citation type="submission" date="2021-07" db="EMBL/GenBank/DDBJ databases">
        <authorList>
            <person name="Catto M.A."/>
            <person name="Jacobson A."/>
            <person name="Kennedy G."/>
            <person name="Labadie P."/>
            <person name="Hunt B.G."/>
            <person name="Srinivasan R."/>
        </authorList>
    </citation>
    <scope>NUCLEOTIDE SEQUENCE</scope>
    <source>
        <strain evidence="7">PL_HMW_Pooled</strain>
        <tissue evidence="7">Head</tissue>
    </source>
</reference>
<dbReference type="GO" id="GO:0008270">
    <property type="term" value="F:zinc ion binding"/>
    <property type="evidence" value="ECO:0007669"/>
    <property type="project" value="UniProtKB-KW"/>
</dbReference>
<evidence type="ECO:0000313" key="8">
    <source>
        <dbReference type="Proteomes" id="UP001219518"/>
    </source>
</evidence>
<comment type="subcellular location">
    <subcellularLocation>
        <location evidence="1">Nucleus</location>
    </subcellularLocation>
</comment>
<dbReference type="PANTHER" id="PTHR46481:SF10">
    <property type="entry name" value="ZINC FINGER BED DOMAIN-CONTAINING PROTEIN 39"/>
    <property type="match status" value="1"/>
</dbReference>
<keyword evidence="3" id="KW-0863">Zinc-finger</keyword>
<proteinExistence type="predicted"/>
<name>A0AAE1HT66_9NEOP</name>
<dbReference type="AlphaFoldDB" id="A0AAE1HT66"/>
<dbReference type="GO" id="GO:0004180">
    <property type="term" value="F:carboxypeptidase activity"/>
    <property type="evidence" value="ECO:0007669"/>
    <property type="project" value="UniProtKB-KW"/>
</dbReference>
<keyword evidence="7" id="KW-0378">Hydrolase</keyword>
<evidence type="ECO:0000256" key="4">
    <source>
        <dbReference type="ARBA" id="ARBA00022833"/>
    </source>
</evidence>
<evidence type="ECO:0000313" key="7">
    <source>
        <dbReference type="EMBL" id="KAK3927026.1"/>
    </source>
</evidence>
<keyword evidence="8" id="KW-1185">Reference proteome</keyword>
<protein>
    <submittedName>
        <fullName evidence="7">Pheromone-processing carboxypeptidase KEX1</fullName>
    </submittedName>
</protein>
<accession>A0AAE1HT66</accession>
<reference evidence="7" key="2">
    <citation type="journal article" date="2023" name="BMC Genomics">
        <title>Pest status, molecular evolution, and epigenetic factors derived from the genome assembly of Frankliniella fusca, a thysanopteran phytovirus vector.</title>
        <authorList>
            <person name="Catto M.A."/>
            <person name="Labadie P.E."/>
            <person name="Jacobson A.L."/>
            <person name="Kennedy G.G."/>
            <person name="Srinivasan R."/>
            <person name="Hunt B.G."/>
        </authorList>
    </citation>
    <scope>NUCLEOTIDE SEQUENCE</scope>
    <source>
        <strain evidence="7">PL_HMW_Pooled</strain>
    </source>
</reference>
<keyword evidence="7" id="KW-0645">Protease</keyword>
<dbReference type="PANTHER" id="PTHR46481">
    <property type="entry name" value="ZINC FINGER BED DOMAIN-CONTAINING PROTEIN 4"/>
    <property type="match status" value="1"/>
</dbReference>
<evidence type="ECO:0000256" key="1">
    <source>
        <dbReference type="ARBA" id="ARBA00004123"/>
    </source>
</evidence>
<keyword evidence="2" id="KW-0479">Metal-binding</keyword>
<evidence type="ECO:0000256" key="3">
    <source>
        <dbReference type="ARBA" id="ARBA00022771"/>
    </source>
</evidence>
<evidence type="ECO:0000259" key="6">
    <source>
        <dbReference type="Pfam" id="PF04937"/>
    </source>
</evidence>
<dbReference type="InterPro" id="IPR012337">
    <property type="entry name" value="RNaseH-like_sf"/>
</dbReference>
<comment type="caution">
    <text evidence="7">The sequence shown here is derived from an EMBL/GenBank/DDBJ whole genome shotgun (WGS) entry which is preliminary data.</text>
</comment>
<keyword evidence="7" id="KW-0121">Carboxypeptidase</keyword>
<organism evidence="7 8">
    <name type="scientific">Frankliniella fusca</name>
    <dbReference type="NCBI Taxonomy" id="407009"/>
    <lineage>
        <taxon>Eukaryota</taxon>
        <taxon>Metazoa</taxon>
        <taxon>Ecdysozoa</taxon>
        <taxon>Arthropoda</taxon>
        <taxon>Hexapoda</taxon>
        <taxon>Insecta</taxon>
        <taxon>Pterygota</taxon>
        <taxon>Neoptera</taxon>
        <taxon>Paraneoptera</taxon>
        <taxon>Thysanoptera</taxon>
        <taxon>Terebrantia</taxon>
        <taxon>Thripoidea</taxon>
        <taxon>Thripidae</taxon>
        <taxon>Frankliniella</taxon>
    </lineage>
</organism>